<evidence type="ECO:0000313" key="2">
    <source>
        <dbReference type="Proteomes" id="UP001291930"/>
    </source>
</evidence>
<sequence>MQINLVPYQVLLPRKFWEQVESEKELNQKIEQYFSTSYPNYVIKKIVKSGESYMAVCERR</sequence>
<organism evidence="1 2">
    <name type="scientific">Bacillus bingmayongensis</name>
    <dbReference type="NCBI Taxonomy" id="1150157"/>
    <lineage>
        <taxon>Bacteria</taxon>
        <taxon>Bacillati</taxon>
        <taxon>Bacillota</taxon>
        <taxon>Bacilli</taxon>
        <taxon>Bacillales</taxon>
        <taxon>Bacillaceae</taxon>
        <taxon>Bacillus</taxon>
    </lineage>
</organism>
<dbReference type="EMBL" id="JAXOVW010000076">
    <property type="protein sequence ID" value="MDZ5609656.1"/>
    <property type="molecule type" value="Genomic_DNA"/>
</dbReference>
<dbReference type="RefSeq" id="WP_374219072.1">
    <property type="nucleotide sequence ID" value="NZ_JAXOVW010000076.1"/>
</dbReference>
<accession>A0ABU5K2W6</accession>
<evidence type="ECO:0008006" key="3">
    <source>
        <dbReference type="Google" id="ProtNLM"/>
    </source>
</evidence>
<gene>
    <name evidence="1" type="ORF">U2I54_22000</name>
</gene>
<protein>
    <recommendedName>
        <fullName evidence="3">Phage protein</fullName>
    </recommendedName>
</protein>
<proteinExistence type="predicted"/>
<keyword evidence="2" id="KW-1185">Reference proteome</keyword>
<comment type="caution">
    <text evidence="1">The sequence shown here is derived from an EMBL/GenBank/DDBJ whole genome shotgun (WGS) entry which is preliminary data.</text>
</comment>
<name>A0ABU5K2W6_9BACI</name>
<dbReference type="Proteomes" id="UP001291930">
    <property type="component" value="Unassembled WGS sequence"/>
</dbReference>
<evidence type="ECO:0000313" key="1">
    <source>
        <dbReference type="EMBL" id="MDZ5609656.1"/>
    </source>
</evidence>
<reference evidence="2" key="1">
    <citation type="submission" date="2023-11" db="EMBL/GenBank/DDBJ databases">
        <title>Genome Sequence of Bacillus pseudomycoides stain BUPM19.</title>
        <authorList>
            <person name="Farhat A."/>
        </authorList>
    </citation>
    <scope>NUCLEOTIDE SEQUENCE [LARGE SCALE GENOMIC DNA]</scope>
    <source>
        <strain evidence="2">BUPM19</strain>
    </source>
</reference>